<dbReference type="AlphaFoldDB" id="A0A420EZP6"/>
<sequence length="367" mass="39265">MSERDLKDSDVTNDVTRQEGSFGPFGAETTWDGYGGAGSVDVGGFDLLRFDPVKDVPGLSGVPQAVSAGAKWASGDGDWSELFNIAGSIGDLGVNVLVYAADPLNFLISAGLTFLIDVVQPLEDLLGLVTGNPERMEGEIAKWERVGNALEPLAEEIRQAAQEGLIGWKGVAADAARARLDEFAQGVAGIGNDVKQLVMILNMAKLLMEIAQGFVIGLIATFVEWLVFTWTAALAAAAPTMGASTAAAGAATTAQGAIVTSRAVSFINRVVSVLQRLRTVLTRMHPRIMRRVQASFQMRGPNGRFVSGWQGAPSALRASVTDWRTWMGPLDKAVTTASNEGKRIVDYSSDENELSDEQMDRYLDPDR</sequence>
<name>A0A420EZP6_9ACTN</name>
<organism evidence="2 3">
    <name type="scientific">Micromonospora globbae</name>
    <dbReference type="NCBI Taxonomy" id="1894969"/>
    <lineage>
        <taxon>Bacteria</taxon>
        <taxon>Bacillati</taxon>
        <taxon>Actinomycetota</taxon>
        <taxon>Actinomycetes</taxon>
        <taxon>Micromonosporales</taxon>
        <taxon>Micromonosporaceae</taxon>
        <taxon>Micromonospora</taxon>
    </lineage>
</organism>
<evidence type="ECO:0000256" key="1">
    <source>
        <dbReference type="SAM" id="MobiDB-lite"/>
    </source>
</evidence>
<comment type="caution">
    <text evidence="2">The sequence shown here is derived from an EMBL/GenBank/DDBJ whole genome shotgun (WGS) entry which is preliminary data.</text>
</comment>
<dbReference type="Proteomes" id="UP000285744">
    <property type="component" value="Unassembled WGS sequence"/>
</dbReference>
<accession>A0A420EZP6</accession>
<protein>
    <recommendedName>
        <fullName evidence="4">WXG100 family type VII secretion target</fullName>
    </recommendedName>
</protein>
<evidence type="ECO:0008006" key="4">
    <source>
        <dbReference type="Google" id="ProtNLM"/>
    </source>
</evidence>
<dbReference type="OrthoDB" id="5180306at2"/>
<evidence type="ECO:0000313" key="3">
    <source>
        <dbReference type="Proteomes" id="UP000285744"/>
    </source>
</evidence>
<feature type="region of interest" description="Disordered" evidence="1">
    <location>
        <begin position="1"/>
        <end position="27"/>
    </location>
</feature>
<reference evidence="2 3" key="1">
    <citation type="journal article" date="2018" name="Int. J. Syst. Evol. Microbiol.">
        <title>Micromonospora globbae sp. nov., an endophytic actinomycete isolated from roots of Globba winitii C. H. Wright.</title>
        <authorList>
            <person name="Kuncharoen N."/>
            <person name="Pittayakhajonwut P."/>
            <person name="Tanasupawat S."/>
        </authorList>
    </citation>
    <scope>NUCLEOTIDE SEQUENCE [LARGE SCALE GENOMIC DNA]</scope>
    <source>
        <strain evidence="2 3">WPS1-2</strain>
    </source>
</reference>
<feature type="compositionally biased region" description="Acidic residues" evidence="1">
    <location>
        <begin position="348"/>
        <end position="357"/>
    </location>
</feature>
<gene>
    <name evidence="2" type="ORF">D7I43_16485</name>
</gene>
<evidence type="ECO:0000313" key="2">
    <source>
        <dbReference type="EMBL" id="RKF26191.1"/>
    </source>
</evidence>
<proteinExistence type="predicted"/>
<feature type="region of interest" description="Disordered" evidence="1">
    <location>
        <begin position="346"/>
        <end position="367"/>
    </location>
</feature>
<feature type="compositionally biased region" description="Basic and acidic residues" evidence="1">
    <location>
        <begin position="1"/>
        <end position="10"/>
    </location>
</feature>
<dbReference type="RefSeq" id="WP_120329407.1">
    <property type="nucleotide sequence ID" value="NZ_CP109307.1"/>
</dbReference>
<dbReference type="EMBL" id="RAQQ01000011">
    <property type="protein sequence ID" value="RKF26191.1"/>
    <property type="molecule type" value="Genomic_DNA"/>
</dbReference>
<feature type="compositionally biased region" description="Basic and acidic residues" evidence="1">
    <location>
        <begin position="358"/>
        <end position="367"/>
    </location>
</feature>